<dbReference type="EMBL" id="JAMKPW020000020">
    <property type="protein sequence ID" value="KAK8207862.1"/>
    <property type="molecule type" value="Genomic_DNA"/>
</dbReference>
<reference evidence="1" key="1">
    <citation type="submission" date="2024-02" db="EMBL/GenBank/DDBJ databases">
        <title>Metagenome Assembled Genome of Zalaria obscura JY119.</title>
        <authorList>
            <person name="Vighnesh L."/>
            <person name="Jagadeeshwari U."/>
            <person name="Venkata Ramana C."/>
            <person name="Sasikala C."/>
        </authorList>
    </citation>
    <scope>NUCLEOTIDE SEQUENCE</scope>
    <source>
        <strain evidence="1">JY119</strain>
    </source>
</reference>
<comment type="caution">
    <text evidence="1">The sequence shown here is derived from an EMBL/GenBank/DDBJ whole genome shotgun (WGS) entry which is preliminary data.</text>
</comment>
<dbReference type="Proteomes" id="UP001320706">
    <property type="component" value="Unassembled WGS sequence"/>
</dbReference>
<keyword evidence="2" id="KW-1185">Reference proteome</keyword>
<gene>
    <name evidence="1" type="ORF">M8818_004115</name>
</gene>
<evidence type="ECO:0000313" key="1">
    <source>
        <dbReference type="EMBL" id="KAK8207862.1"/>
    </source>
</evidence>
<name>A0ACC3SCC3_9PEZI</name>
<sequence>MDDGTPIKLKITIDEEGSAVFDFTGTGPEVRGNINAPEAITHSAIIYALRCMIKSDIPLNQGCLSPVDIRIPKPSILSRTSSAAVVGGNVTTSQRVTDVVLKALHACAASQGYKNTGKSIPGFGYYETIAGGAGAGDGWVGESGVHVHMTNTRITDPEILEKRYPCVLRRFELRDGTGGAGRNRGGDGVTQRRVHRSYGTEGGEPGATGLNLWVTKEKHTGQNRNVNMGGKGSVPMNVHDRVIIMTPGEGGYGDLEAQTNGYH</sequence>
<organism evidence="1 2">
    <name type="scientific">Zalaria obscura</name>
    <dbReference type="NCBI Taxonomy" id="2024903"/>
    <lineage>
        <taxon>Eukaryota</taxon>
        <taxon>Fungi</taxon>
        <taxon>Dikarya</taxon>
        <taxon>Ascomycota</taxon>
        <taxon>Pezizomycotina</taxon>
        <taxon>Dothideomycetes</taxon>
        <taxon>Dothideomycetidae</taxon>
        <taxon>Dothideales</taxon>
        <taxon>Zalariaceae</taxon>
        <taxon>Zalaria</taxon>
    </lineage>
</organism>
<protein>
    <submittedName>
        <fullName evidence="1">Uncharacterized protein</fullName>
    </submittedName>
</protein>
<proteinExistence type="predicted"/>
<accession>A0ACC3SCC3</accession>
<evidence type="ECO:0000313" key="2">
    <source>
        <dbReference type="Proteomes" id="UP001320706"/>
    </source>
</evidence>